<keyword evidence="2" id="KW-1133">Transmembrane helix</keyword>
<comment type="caution">
    <text evidence="3">The sequence shown here is derived from an EMBL/GenBank/DDBJ whole genome shotgun (WGS) entry which is preliminary data.</text>
</comment>
<feature type="compositionally biased region" description="Polar residues" evidence="1">
    <location>
        <begin position="38"/>
        <end position="48"/>
    </location>
</feature>
<feature type="compositionally biased region" description="Basic and acidic residues" evidence="1">
    <location>
        <begin position="343"/>
        <end position="381"/>
    </location>
</feature>
<evidence type="ECO:0000256" key="1">
    <source>
        <dbReference type="SAM" id="MobiDB-lite"/>
    </source>
</evidence>
<sequence length="676" mass="75212">MTHLILSDPDAAWHTDLDWLFGRRDYKIRQTPVDPVPHSTSADLTSPGSPDETLYNPPEGAMQVFDVRLPAPDVLSPEYVNYVAALVFYCVRYASVFWYTKMSFSLVFLGQLLVITFHFALSFCGAAILYKFQVNKTIFADLSLVLPSVATLALYVLGDVFLLTSTISVFNYGVQRYRDRWNKFLQEHAPRYWRRKRSRDSGDYPDYGPHAMASVMLLLVILCRGAIVYDYVIVYRKTGFPLILACIVMDAVYMVSWIAMWFAFTLKQNWNFRIMLARYVVATTSKATRSGGGAAKRESTSSGAASASAEKSDGCQLDGSTDVHNVGVLKKSKPKRKTSTQRVKFDESAENDVKDGNEAATDGEHGSRDTSGGERDGDGKNKATGAPSKLTNGNLRRVNSDSTSRHRRHGRQEDYLTESTPENTLTRNYRHSIRDQCGLYFRMSRDLSPAPAAHSSPVPFEKRQDRNAPAEIVLDPLGAARARPTNQKQATVNSVSDGTLSVSYSPDDSPATLLSCSNDSGVQLRRGNADRKLYPTRQDGRYSYPLACSPPDGWLYGRHSRGPPPPYVGREGIPIRHSLHLDRPSIPEDGRLVDKLPPIPWSPDTPARNSEGAPRANGQRTPSPPPRPPKKTQDYTNVYRSRDLKIIPKRPDRDSALPSSNETSSSDSNDVLCSQV</sequence>
<evidence type="ECO:0000313" key="3">
    <source>
        <dbReference type="EMBL" id="KAK2158397.1"/>
    </source>
</evidence>
<keyword evidence="2" id="KW-0472">Membrane</keyword>
<feature type="transmembrane region" description="Helical" evidence="2">
    <location>
        <begin position="207"/>
        <end position="227"/>
    </location>
</feature>
<gene>
    <name evidence="3" type="ORF">LSH36_171g05016</name>
</gene>
<feature type="compositionally biased region" description="Basic and acidic residues" evidence="1">
    <location>
        <begin position="640"/>
        <end position="655"/>
    </location>
</feature>
<feature type="compositionally biased region" description="Polar residues" evidence="1">
    <location>
        <begin position="417"/>
        <end position="427"/>
    </location>
</feature>
<protein>
    <submittedName>
        <fullName evidence="3">Uncharacterized protein</fullName>
    </submittedName>
</protein>
<feature type="compositionally biased region" description="Polar residues" evidence="1">
    <location>
        <begin position="484"/>
        <end position="512"/>
    </location>
</feature>
<keyword evidence="2" id="KW-0812">Transmembrane</keyword>
<evidence type="ECO:0000313" key="4">
    <source>
        <dbReference type="Proteomes" id="UP001208570"/>
    </source>
</evidence>
<evidence type="ECO:0000256" key="2">
    <source>
        <dbReference type="SAM" id="Phobius"/>
    </source>
</evidence>
<dbReference type="EMBL" id="JAODUP010000171">
    <property type="protein sequence ID" value="KAK2158397.1"/>
    <property type="molecule type" value="Genomic_DNA"/>
</dbReference>
<feature type="compositionally biased region" description="Basic and acidic residues" evidence="1">
    <location>
        <begin position="580"/>
        <end position="594"/>
    </location>
</feature>
<feature type="region of interest" description="Disordered" evidence="1">
    <location>
        <begin position="448"/>
        <end position="512"/>
    </location>
</feature>
<organism evidence="3 4">
    <name type="scientific">Paralvinella palmiformis</name>
    <dbReference type="NCBI Taxonomy" id="53620"/>
    <lineage>
        <taxon>Eukaryota</taxon>
        <taxon>Metazoa</taxon>
        <taxon>Spiralia</taxon>
        <taxon>Lophotrochozoa</taxon>
        <taxon>Annelida</taxon>
        <taxon>Polychaeta</taxon>
        <taxon>Sedentaria</taxon>
        <taxon>Canalipalpata</taxon>
        <taxon>Terebellida</taxon>
        <taxon>Terebelliformia</taxon>
        <taxon>Alvinellidae</taxon>
        <taxon>Paralvinella</taxon>
    </lineage>
</organism>
<feature type="transmembrane region" description="Helical" evidence="2">
    <location>
        <begin position="152"/>
        <end position="174"/>
    </location>
</feature>
<keyword evidence="4" id="KW-1185">Reference proteome</keyword>
<feature type="region of interest" description="Disordered" evidence="1">
    <location>
        <begin position="289"/>
        <end position="430"/>
    </location>
</feature>
<accession>A0AAD9JSH6</accession>
<feature type="compositionally biased region" description="Low complexity" evidence="1">
    <location>
        <begin position="448"/>
        <end position="457"/>
    </location>
</feature>
<dbReference type="InterPro" id="IPR053291">
    <property type="entry name" value="Ommatidial_diff-associated"/>
</dbReference>
<feature type="transmembrane region" description="Helical" evidence="2">
    <location>
        <begin position="106"/>
        <end position="132"/>
    </location>
</feature>
<feature type="region of interest" description="Disordered" evidence="1">
    <location>
        <begin position="32"/>
        <end position="52"/>
    </location>
</feature>
<proteinExistence type="predicted"/>
<reference evidence="3" key="1">
    <citation type="journal article" date="2023" name="Mol. Biol. Evol.">
        <title>Third-Generation Sequencing Reveals the Adaptive Role of the Epigenome in Three Deep-Sea Polychaetes.</title>
        <authorList>
            <person name="Perez M."/>
            <person name="Aroh O."/>
            <person name="Sun Y."/>
            <person name="Lan Y."/>
            <person name="Juniper S.K."/>
            <person name="Young C.R."/>
            <person name="Angers B."/>
            <person name="Qian P.Y."/>
        </authorList>
    </citation>
    <scope>NUCLEOTIDE SEQUENCE</scope>
    <source>
        <strain evidence="3">P08H-3</strain>
    </source>
</reference>
<feature type="region of interest" description="Disordered" evidence="1">
    <location>
        <begin position="580"/>
        <end position="676"/>
    </location>
</feature>
<feature type="compositionally biased region" description="Basic residues" evidence="1">
    <location>
        <begin position="330"/>
        <end position="339"/>
    </location>
</feature>
<dbReference type="PANTHER" id="PTHR21579">
    <property type="entry name" value="PROTEIN TINCAR"/>
    <property type="match status" value="1"/>
</dbReference>
<feature type="transmembrane region" description="Helical" evidence="2">
    <location>
        <begin position="239"/>
        <end position="264"/>
    </location>
</feature>
<feature type="compositionally biased region" description="Low complexity" evidence="1">
    <location>
        <begin position="659"/>
        <end position="670"/>
    </location>
</feature>
<dbReference type="AlphaFoldDB" id="A0AAD9JSH6"/>
<feature type="compositionally biased region" description="Low complexity" evidence="1">
    <location>
        <begin position="300"/>
        <end position="309"/>
    </location>
</feature>
<dbReference type="Proteomes" id="UP001208570">
    <property type="component" value="Unassembled WGS sequence"/>
</dbReference>
<dbReference type="PANTHER" id="PTHR21579:SF20">
    <property type="entry name" value="PROTEIN TINCAR"/>
    <property type="match status" value="1"/>
</dbReference>
<name>A0AAD9JSH6_9ANNE</name>